<dbReference type="InterPro" id="IPR018541">
    <property type="entry name" value="Ftsk_gamma"/>
</dbReference>
<keyword evidence="8" id="KW-0472">Membrane</keyword>
<accession>A0A9D1MME2</accession>
<dbReference type="InterPro" id="IPR036388">
    <property type="entry name" value="WH-like_DNA-bd_sf"/>
</dbReference>
<feature type="compositionally biased region" description="Basic and acidic residues" evidence="7">
    <location>
        <begin position="499"/>
        <end position="514"/>
    </location>
</feature>
<feature type="compositionally biased region" description="Basic and acidic residues" evidence="7">
    <location>
        <begin position="11"/>
        <end position="22"/>
    </location>
</feature>
<dbReference type="AlphaFoldDB" id="A0A9D1MME2"/>
<comment type="caution">
    <text evidence="10">The sequence shown here is derived from an EMBL/GenBank/DDBJ whole genome shotgun (WGS) entry which is preliminary data.</text>
</comment>
<dbReference type="SMART" id="SM00382">
    <property type="entry name" value="AAA"/>
    <property type="match status" value="1"/>
</dbReference>
<evidence type="ECO:0000256" key="2">
    <source>
        <dbReference type="ARBA" id="ARBA00022741"/>
    </source>
</evidence>
<feature type="transmembrane region" description="Helical" evidence="8">
    <location>
        <begin position="31"/>
        <end position="51"/>
    </location>
</feature>
<dbReference type="Pfam" id="PF01580">
    <property type="entry name" value="FtsK_SpoIIIE"/>
    <property type="match status" value="1"/>
</dbReference>
<dbReference type="GO" id="GO:0005524">
    <property type="term" value="F:ATP binding"/>
    <property type="evidence" value="ECO:0007669"/>
    <property type="project" value="UniProtKB-UniRule"/>
</dbReference>
<proteinExistence type="inferred from homology"/>
<dbReference type="Gene3D" id="3.40.50.300">
    <property type="entry name" value="P-loop containing nucleotide triphosphate hydrolases"/>
    <property type="match status" value="1"/>
</dbReference>
<dbReference type="Gene3D" id="1.10.10.10">
    <property type="entry name" value="Winged helix-like DNA-binding domain superfamily/Winged helix DNA-binding domain"/>
    <property type="match status" value="1"/>
</dbReference>
<organism evidence="10 11">
    <name type="scientific">Candidatus Caccalectryoclostridium excrementigallinarum</name>
    <dbReference type="NCBI Taxonomy" id="2840710"/>
    <lineage>
        <taxon>Bacteria</taxon>
        <taxon>Bacillati</taxon>
        <taxon>Bacillota</taxon>
        <taxon>Clostridia</taxon>
        <taxon>Christensenellales</taxon>
        <taxon>Christensenellaceae</taxon>
        <taxon>Christensenellaceae incertae sedis</taxon>
        <taxon>Candidatus Caccalectryoclostridium</taxon>
    </lineage>
</organism>
<evidence type="ECO:0000256" key="3">
    <source>
        <dbReference type="ARBA" id="ARBA00022840"/>
    </source>
</evidence>
<evidence type="ECO:0000256" key="4">
    <source>
        <dbReference type="ARBA" id="ARBA00023125"/>
    </source>
</evidence>
<evidence type="ECO:0000256" key="1">
    <source>
        <dbReference type="ARBA" id="ARBA00006474"/>
    </source>
</evidence>
<feature type="region of interest" description="Disordered" evidence="7">
    <location>
        <begin position="393"/>
        <end position="479"/>
    </location>
</feature>
<keyword evidence="8" id="KW-1133">Transmembrane helix</keyword>
<name>A0A9D1MME2_9FIRM</name>
<feature type="binding site" evidence="5">
    <location>
        <begin position="688"/>
        <end position="695"/>
    </location>
    <ligand>
        <name>ATP</name>
        <dbReference type="ChEBI" id="CHEBI:30616"/>
    </ligand>
</feature>
<feature type="transmembrane region" description="Helical" evidence="8">
    <location>
        <begin position="63"/>
        <end position="88"/>
    </location>
</feature>
<dbReference type="PANTHER" id="PTHR22683:SF41">
    <property type="entry name" value="DNA TRANSLOCASE FTSK"/>
    <property type="match status" value="1"/>
</dbReference>
<keyword evidence="2 5" id="KW-0547">Nucleotide-binding</keyword>
<dbReference type="InterPro" id="IPR003593">
    <property type="entry name" value="AAA+_ATPase"/>
</dbReference>
<dbReference type="Pfam" id="PF09397">
    <property type="entry name" value="FtsK_gamma"/>
    <property type="match status" value="1"/>
</dbReference>
<dbReference type="Proteomes" id="UP000824145">
    <property type="component" value="Unassembled WGS sequence"/>
</dbReference>
<feature type="compositionally biased region" description="Acidic residues" evidence="7">
    <location>
        <begin position="335"/>
        <end position="347"/>
    </location>
</feature>
<feature type="compositionally biased region" description="Basic and acidic residues" evidence="7">
    <location>
        <begin position="455"/>
        <end position="479"/>
    </location>
</feature>
<keyword evidence="6" id="KW-0175">Coiled coil</keyword>
<dbReference type="InterPro" id="IPR050206">
    <property type="entry name" value="FtsK/SpoIIIE/SftA"/>
</dbReference>
<dbReference type="GO" id="GO:0003677">
    <property type="term" value="F:DNA binding"/>
    <property type="evidence" value="ECO:0007669"/>
    <property type="project" value="UniProtKB-KW"/>
</dbReference>
<evidence type="ECO:0000256" key="6">
    <source>
        <dbReference type="SAM" id="Coils"/>
    </source>
</evidence>
<dbReference type="SMART" id="SM00843">
    <property type="entry name" value="Ftsk_gamma"/>
    <property type="match status" value="1"/>
</dbReference>
<keyword evidence="3 5" id="KW-0067">ATP-binding</keyword>
<evidence type="ECO:0000313" key="11">
    <source>
        <dbReference type="Proteomes" id="UP000824145"/>
    </source>
</evidence>
<dbReference type="InterPro" id="IPR036390">
    <property type="entry name" value="WH_DNA-bd_sf"/>
</dbReference>
<evidence type="ECO:0000256" key="8">
    <source>
        <dbReference type="SAM" id="Phobius"/>
    </source>
</evidence>
<dbReference type="Pfam" id="PF17854">
    <property type="entry name" value="FtsK_alpha"/>
    <property type="match status" value="1"/>
</dbReference>
<feature type="region of interest" description="Disordered" evidence="7">
    <location>
        <begin position="499"/>
        <end position="518"/>
    </location>
</feature>
<feature type="transmembrane region" description="Helical" evidence="8">
    <location>
        <begin position="94"/>
        <end position="116"/>
    </location>
</feature>
<feature type="domain" description="FtsK" evidence="9">
    <location>
        <begin position="658"/>
        <end position="860"/>
    </location>
</feature>
<evidence type="ECO:0000256" key="7">
    <source>
        <dbReference type="SAM" id="MobiDB-lite"/>
    </source>
</evidence>
<evidence type="ECO:0000313" key="10">
    <source>
        <dbReference type="EMBL" id="HIU62966.1"/>
    </source>
</evidence>
<evidence type="ECO:0000259" key="9">
    <source>
        <dbReference type="PROSITE" id="PS50901"/>
    </source>
</evidence>
<comment type="similarity">
    <text evidence="1">Belongs to the FtsK/SpoIIIE/SftA family.</text>
</comment>
<dbReference type="PROSITE" id="PS50901">
    <property type="entry name" value="FTSK"/>
    <property type="match status" value="1"/>
</dbReference>
<dbReference type="EMBL" id="DVNJ01000021">
    <property type="protein sequence ID" value="HIU62966.1"/>
    <property type="molecule type" value="Genomic_DNA"/>
</dbReference>
<protein>
    <recommendedName>
        <fullName evidence="9">FtsK domain-containing protein</fullName>
    </recommendedName>
</protein>
<keyword evidence="4" id="KW-0238">DNA-binding</keyword>
<sequence length="1023" mass="114809">MAGSIRSVKKKEREERNIEREENGKEMSGSLFTALICLGISVLFMLILFGAFGKAGDYVNRYFFLGIFGFASYGAAIALFVAGILKLFKVKVKVSPAMACLYVATLCVVILMCHLATARVHVAMDESRSWGDYIRQCYLGADTAGGVIFSLLTYPLLLSDFMYIFSMVVLGLVTAGLVALIVVCMFNLDKIAARRRAAKLGKISTGEDYISAGRREPFRRETPREPEDGLRTIGTDMYNGTVKGKKLDGNFRGAFFNRPTSVKSIDKLAEEEQEQVDDDIIAPDVSGAVKMYKELDKATAAQLLYGEESREKPAERRREVTRDDAAQLLYGESPEFAEDEPQASEEEQSGHGVDMRLYFNSTRKRNLEENIAKLQSESAESDDEVDRFINKTIAKEQKDDFHLTSSFDDERKKSEEVEDKSDRSDRVMEDFSELFGKKEEKKQDDAPVRPSFVEPKPEPKIEPVIEPKPESRVEKREEPKIELERKVEVRPEPKIEIKPLPKVEPSKPAEKKEEKEEENTFNGIPVFVPVKTRKYTPPKLELLEDYAEKVNNNVDFNAMVAELERTLEDFKVPAKVVNIVQGPAFSRFELQMPRSISVKEIPKLEEDIRACLMVDSIRIEAPIRGKNLVGIEVPNKERGKVGLKSVINSTEFIRADKNKGLYFGLGKDIDNNNYVCNICDFPHALVAGSSGSGKSVFLNCLLCSMVYKYSPQDVRFLLIDPKVVEFKPYEGLPHMLLPYAISDEHMAIKALEWLVNEMEYRYNLFSQSKVSNLSEYNAAQAENKLPSIVLIVDEVGDIMTSSVSKEFEQLIKRLAQKARAAGISMILATQRPSVDVITGTIKANLPTRIAFAVTSYIDSKTILDSVGAEKLLRYGDMLYKEGSKPNMVRVQGALILSKEIYAVANYVKEHNEAHFDPAIEKYITTVEEEKTSISDSGELANGSFAEDPYFVQVLKYVIETNNVSISKLQRVFGLGFPRAAKLVDKMEAQGYIEHSIPGKKERAVLITMDQFNALYGDGNGAEG</sequence>
<reference evidence="10" key="2">
    <citation type="journal article" date="2021" name="PeerJ">
        <title>Extensive microbial diversity within the chicken gut microbiome revealed by metagenomics and culture.</title>
        <authorList>
            <person name="Gilroy R."/>
            <person name="Ravi A."/>
            <person name="Getino M."/>
            <person name="Pursley I."/>
            <person name="Horton D.L."/>
            <person name="Alikhan N.F."/>
            <person name="Baker D."/>
            <person name="Gharbi K."/>
            <person name="Hall N."/>
            <person name="Watson M."/>
            <person name="Adriaenssens E.M."/>
            <person name="Foster-Nyarko E."/>
            <person name="Jarju S."/>
            <person name="Secka A."/>
            <person name="Antonio M."/>
            <person name="Oren A."/>
            <person name="Chaudhuri R.R."/>
            <person name="La Ragione R."/>
            <person name="Hildebrand F."/>
            <person name="Pallen M.J."/>
        </authorList>
    </citation>
    <scope>NUCLEOTIDE SEQUENCE</scope>
    <source>
        <strain evidence="10">9366</strain>
    </source>
</reference>
<dbReference type="SUPFAM" id="SSF52540">
    <property type="entry name" value="P-loop containing nucleoside triphosphate hydrolases"/>
    <property type="match status" value="1"/>
</dbReference>
<reference evidence="10" key="1">
    <citation type="submission" date="2020-10" db="EMBL/GenBank/DDBJ databases">
        <authorList>
            <person name="Gilroy R."/>
        </authorList>
    </citation>
    <scope>NUCLEOTIDE SEQUENCE</scope>
    <source>
        <strain evidence="10">9366</strain>
    </source>
</reference>
<dbReference type="GO" id="GO:0016020">
    <property type="term" value="C:membrane"/>
    <property type="evidence" value="ECO:0007669"/>
    <property type="project" value="UniProtKB-SubCell"/>
</dbReference>
<dbReference type="PANTHER" id="PTHR22683">
    <property type="entry name" value="SPORULATION PROTEIN RELATED"/>
    <property type="match status" value="1"/>
</dbReference>
<feature type="transmembrane region" description="Helical" evidence="8">
    <location>
        <begin position="163"/>
        <end position="186"/>
    </location>
</feature>
<dbReference type="InterPro" id="IPR002543">
    <property type="entry name" value="FtsK_dom"/>
</dbReference>
<feature type="coiled-coil region" evidence="6">
    <location>
        <begin position="364"/>
        <end position="391"/>
    </location>
</feature>
<keyword evidence="8" id="KW-0812">Transmembrane</keyword>
<evidence type="ECO:0000256" key="5">
    <source>
        <dbReference type="PROSITE-ProRule" id="PRU00289"/>
    </source>
</evidence>
<feature type="compositionally biased region" description="Basic and acidic residues" evidence="7">
    <location>
        <begin position="393"/>
        <end position="447"/>
    </location>
</feature>
<feature type="transmembrane region" description="Helical" evidence="8">
    <location>
        <begin position="137"/>
        <end position="157"/>
    </location>
</feature>
<feature type="region of interest" description="Disordered" evidence="7">
    <location>
        <begin position="1"/>
        <end position="22"/>
    </location>
</feature>
<dbReference type="SUPFAM" id="SSF46785">
    <property type="entry name" value="Winged helix' DNA-binding domain"/>
    <property type="match status" value="1"/>
</dbReference>
<dbReference type="Gene3D" id="3.30.980.40">
    <property type="match status" value="1"/>
</dbReference>
<dbReference type="InterPro" id="IPR027417">
    <property type="entry name" value="P-loop_NTPase"/>
</dbReference>
<feature type="region of interest" description="Disordered" evidence="7">
    <location>
        <begin position="332"/>
        <end position="354"/>
    </location>
</feature>
<gene>
    <name evidence="10" type="ORF">IAB07_04300</name>
</gene>
<dbReference type="InterPro" id="IPR041027">
    <property type="entry name" value="FtsK_alpha"/>
</dbReference>
<dbReference type="CDD" id="cd01127">
    <property type="entry name" value="TrwB_TraG_TraD_VirD4"/>
    <property type="match status" value="1"/>
</dbReference>